<dbReference type="Gene3D" id="3.30.70.240">
    <property type="match status" value="1"/>
</dbReference>
<evidence type="ECO:0000313" key="4">
    <source>
        <dbReference type="EMBL" id="NJB68437.1"/>
    </source>
</evidence>
<comment type="caution">
    <text evidence="4">The sequence shown here is derived from an EMBL/GenBank/DDBJ whole genome shotgun (WGS) entry which is preliminary data.</text>
</comment>
<dbReference type="GO" id="GO:0005737">
    <property type="term" value="C:cytoplasm"/>
    <property type="evidence" value="ECO:0007669"/>
    <property type="project" value="TreeGrafter"/>
</dbReference>
<feature type="domain" description="Impact N-terminal" evidence="2">
    <location>
        <begin position="20"/>
        <end position="124"/>
    </location>
</feature>
<dbReference type="PANTHER" id="PTHR16301:SF20">
    <property type="entry name" value="IMPACT FAMILY MEMBER YIGZ"/>
    <property type="match status" value="1"/>
</dbReference>
<evidence type="ECO:0000256" key="1">
    <source>
        <dbReference type="ARBA" id="ARBA00007665"/>
    </source>
</evidence>
<proteinExistence type="inferred from homology"/>
<dbReference type="SUPFAM" id="SSF54980">
    <property type="entry name" value="EF-G C-terminal domain-like"/>
    <property type="match status" value="1"/>
</dbReference>
<dbReference type="Proteomes" id="UP000580856">
    <property type="component" value="Unassembled WGS sequence"/>
</dbReference>
<dbReference type="Pfam" id="PF09186">
    <property type="entry name" value="DUF1949"/>
    <property type="match status" value="1"/>
</dbReference>
<dbReference type="Pfam" id="PF01205">
    <property type="entry name" value="Impact_N"/>
    <property type="match status" value="1"/>
</dbReference>
<comment type="similarity">
    <text evidence="1">Belongs to the IMPACT family.</text>
</comment>
<keyword evidence="5" id="KW-1185">Reference proteome</keyword>
<reference evidence="4 5" key="1">
    <citation type="submission" date="2020-03" db="EMBL/GenBank/DDBJ databases">
        <title>Genomic Encyclopedia of Type Strains, Phase IV (KMG-IV): sequencing the most valuable type-strain genomes for metagenomic binning, comparative biology and taxonomic classification.</title>
        <authorList>
            <person name="Goeker M."/>
        </authorList>
    </citation>
    <scope>NUCLEOTIDE SEQUENCE [LARGE SCALE GENOMIC DNA]</scope>
    <source>
        <strain evidence="4 5">DSM 24233</strain>
    </source>
</reference>
<dbReference type="InterPro" id="IPR023582">
    <property type="entry name" value="Impact"/>
</dbReference>
<organism evidence="4 5">
    <name type="scientific">Desulfobaculum xiamenense</name>
    <dbReference type="NCBI Taxonomy" id="995050"/>
    <lineage>
        <taxon>Bacteria</taxon>
        <taxon>Pseudomonadati</taxon>
        <taxon>Thermodesulfobacteriota</taxon>
        <taxon>Desulfovibrionia</taxon>
        <taxon>Desulfovibrionales</taxon>
        <taxon>Desulfovibrionaceae</taxon>
        <taxon>Desulfobaculum</taxon>
    </lineage>
</organism>
<dbReference type="InterPro" id="IPR036956">
    <property type="entry name" value="Impact_N_sf"/>
</dbReference>
<dbReference type="PANTHER" id="PTHR16301">
    <property type="entry name" value="IMPACT-RELATED"/>
    <property type="match status" value="1"/>
</dbReference>
<accession>A0A846QMM5</accession>
<dbReference type="InterPro" id="IPR035647">
    <property type="entry name" value="EFG_III/V"/>
</dbReference>
<evidence type="ECO:0000259" key="3">
    <source>
        <dbReference type="Pfam" id="PF09186"/>
    </source>
</evidence>
<dbReference type="InterPro" id="IPR001498">
    <property type="entry name" value="Impact_N"/>
</dbReference>
<evidence type="ECO:0000259" key="2">
    <source>
        <dbReference type="Pfam" id="PF01205"/>
    </source>
</evidence>
<gene>
    <name evidence="4" type="ORF">GGQ74_002110</name>
</gene>
<sequence length="208" mass="22878">MGQEYLIPAVDRHCVEETIKRSRFITTIARADSIEAARAFIDTIRHEHPDATHYCWAFNAGPAGDTARIGCSDDGEPSGTAGRPMLNVLQHCDVGEIAVVVTRYFGGVKLGTGGLVRAYSGMVQLGLDSLPTRRTFEAARLRVGIDYRHITLLKRLLPEYEATIESEAFAQDATFTLMLPARNADALRERVTELTDATARIATLRDEA</sequence>
<dbReference type="EMBL" id="JAATJA010000002">
    <property type="protein sequence ID" value="NJB68437.1"/>
    <property type="molecule type" value="Genomic_DNA"/>
</dbReference>
<dbReference type="InterPro" id="IPR020569">
    <property type="entry name" value="UPF0029_Impact_CS"/>
</dbReference>
<protein>
    <submittedName>
        <fullName evidence="4">Putative YigZ family protein</fullName>
    </submittedName>
</protein>
<evidence type="ECO:0000313" key="5">
    <source>
        <dbReference type="Proteomes" id="UP000580856"/>
    </source>
</evidence>
<dbReference type="InterPro" id="IPR015796">
    <property type="entry name" value="Impact_YigZ-like"/>
</dbReference>
<dbReference type="Gene3D" id="3.30.230.30">
    <property type="entry name" value="Impact, N-terminal domain"/>
    <property type="match status" value="1"/>
</dbReference>
<feature type="domain" description="UPF0029" evidence="3">
    <location>
        <begin position="145"/>
        <end position="196"/>
    </location>
</feature>
<dbReference type="RefSeq" id="WP_167941505.1">
    <property type="nucleotide sequence ID" value="NZ_JAATJA010000002.1"/>
</dbReference>
<dbReference type="NCBIfam" id="TIGR00257">
    <property type="entry name" value="IMPACT_YIGZ"/>
    <property type="match status" value="1"/>
</dbReference>
<dbReference type="GO" id="GO:0006446">
    <property type="term" value="P:regulation of translational initiation"/>
    <property type="evidence" value="ECO:0007669"/>
    <property type="project" value="TreeGrafter"/>
</dbReference>
<dbReference type="InterPro" id="IPR020568">
    <property type="entry name" value="Ribosomal_Su5_D2-typ_SF"/>
</dbReference>
<name>A0A846QMM5_9BACT</name>
<dbReference type="SUPFAM" id="SSF54211">
    <property type="entry name" value="Ribosomal protein S5 domain 2-like"/>
    <property type="match status" value="1"/>
</dbReference>
<dbReference type="PROSITE" id="PS00910">
    <property type="entry name" value="UPF0029"/>
    <property type="match status" value="1"/>
</dbReference>
<dbReference type="AlphaFoldDB" id="A0A846QMM5"/>
<dbReference type="InterPro" id="IPR015269">
    <property type="entry name" value="UPF0029_Impact_C"/>
</dbReference>